<feature type="transmembrane region" description="Helical" evidence="1">
    <location>
        <begin position="91"/>
        <end position="113"/>
    </location>
</feature>
<comment type="caution">
    <text evidence="2">The sequence shown here is derived from an EMBL/GenBank/DDBJ whole genome shotgun (WGS) entry which is preliminary data.</text>
</comment>
<accession>A0A0M2V5K4</accession>
<keyword evidence="1" id="KW-1133">Transmembrane helix</keyword>
<reference evidence="2 3" key="1">
    <citation type="submission" date="2015-03" db="EMBL/GenBank/DDBJ databases">
        <title>Draft genome sequences of two protease-producing strains of Arsukibacterium isolated from two cold and alkaline environments.</title>
        <authorList>
            <person name="Lylloff J.E."/>
            <person name="Skov L.B."/>
            <person name="Jepsen M."/>
            <person name="Hallin P.F."/>
            <person name="Sorensen S.J."/>
            <person name="Stougaard P."/>
            <person name="Glaring M.A."/>
        </authorList>
    </citation>
    <scope>NUCLEOTIDE SEQUENCE [LARGE SCALE GENOMIC DNA]</scope>
    <source>
        <strain evidence="2 3">GCM72</strain>
    </source>
</reference>
<feature type="transmembrane region" description="Helical" evidence="1">
    <location>
        <begin position="33"/>
        <end position="55"/>
    </location>
</feature>
<dbReference type="EMBL" id="LAHO01000006">
    <property type="protein sequence ID" value="KKO45916.1"/>
    <property type="molecule type" value="Genomic_DNA"/>
</dbReference>
<organism evidence="2 3">
    <name type="scientific">Arsukibacterium ikkense</name>
    <dbReference type="NCBI Taxonomy" id="336831"/>
    <lineage>
        <taxon>Bacteria</taxon>
        <taxon>Pseudomonadati</taxon>
        <taxon>Pseudomonadota</taxon>
        <taxon>Gammaproteobacteria</taxon>
        <taxon>Chromatiales</taxon>
        <taxon>Chromatiaceae</taxon>
        <taxon>Arsukibacterium</taxon>
    </lineage>
</organism>
<feature type="transmembrane region" description="Helical" evidence="1">
    <location>
        <begin position="173"/>
        <end position="190"/>
    </location>
</feature>
<keyword evidence="1" id="KW-0472">Membrane</keyword>
<keyword evidence="1" id="KW-0812">Transmembrane</keyword>
<feature type="transmembrane region" description="Helical" evidence="1">
    <location>
        <begin position="272"/>
        <end position="289"/>
    </location>
</feature>
<gene>
    <name evidence="2" type="ORF">WG68_07855</name>
</gene>
<sequence length="435" mass="50462">MNAKDEPLMTTLKFPPLFTQLSRMLTLLEMSVGWWYFIAFFWILGFVNNASLYVANVVLFLYYYLRLLPAIAALITSSYGRLLLSKAQTTLLPFLLVSVITLLCSPGVVQYTALPYPEALLTLFCSHLLLHTIVFADKGRSSASGLVIFPVWLVMFNPQWFLQTSWLVPVAQPLPMILFYTLSLIAAVYLPKLSGQRRSTGRQQSEHLWRFRWRAIPKFQPTLAASYLFQCNARPLVRLLVFSAVCAAAPLLQSAVYYWFNSSWQWFPVLDWKVLNELLFLVPLIYWLYTIDSATGRTKAAWLYLPVSRQQLFYFYERHFLSQLVIFSLPVLLLLYFWQPQNPLLLLSSGLLLSKLLFITYLLLCFPNNTKTGFTLTFLYYSTSAYQLFSASQSVQLYSLLSLLFATLLLRHFAAKRWKIRDYSHKATNIRRRHV</sequence>
<feature type="transmembrane region" description="Helical" evidence="1">
    <location>
        <begin position="119"/>
        <end position="136"/>
    </location>
</feature>
<protein>
    <submittedName>
        <fullName evidence="2">Uncharacterized protein</fullName>
    </submittedName>
</protein>
<evidence type="ECO:0000313" key="2">
    <source>
        <dbReference type="EMBL" id="KKO45916.1"/>
    </source>
</evidence>
<name>A0A0M2V5K4_9GAMM</name>
<feature type="transmembrane region" description="Helical" evidence="1">
    <location>
        <begin position="395"/>
        <end position="414"/>
    </location>
</feature>
<evidence type="ECO:0000256" key="1">
    <source>
        <dbReference type="SAM" id="Phobius"/>
    </source>
</evidence>
<feature type="transmembrane region" description="Helical" evidence="1">
    <location>
        <begin position="373"/>
        <end position="389"/>
    </location>
</feature>
<feature type="transmembrane region" description="Helical" evidence="1">
    <location>
        <begin position="320"/>
        <end position="338"/>
    </location>
</feature>
<dbReference type="STRING" id="336831.WG68_07855"/>
<proteinExistence type="predicted"/>
<feature type="transmembrane region" description="Helical" evidence="1">
    <location>
        <begin position="344"/>
        <end position="366"/>
    </location>
</feature>
<evidence type="ECO:0000313" key="3">
    <source>
        <dbReference type="Proteomes" id="UP000034228"/>
    </source>
</evidence>
<keyword evidence="3" id="KW-1185">Reference proteome</keyword>
<feature type="transmembrane region" description="Helical" evidence="1">
    <location>
        <begin position="236"/>
        <end position="260"/>
    </location>
</feature>
<dbReference type="AlphaFoldDB" id="A0A0M2V5K4"/>
<dbReference type="Proteomes" id="UP000034228">
    <property type="component" value="Unassembled WGS sequence"/>
</dbReference>
<feature type="transmembrane region" description="Helical" evidence="1">
    <location>
        <begin position="61"/>
        <end position="84"/>
    </location>
</feature>
<feature type="transmembrane region" description="Helical" evidence="1">
    <location>
        <begin position="143"/>
        <end position="161"/>
    </location>
</feature>